<evidence type="ECO:0000256" key="1">
    <source>
        <dbReference type="SAM" id="SignalP"/>
    </source>
</evidence>
<protein>
    <recommendedName>
        <fullName evidence="4">RxLR effector protein</fullName>
    </recommendedName>
</protein>
<feature type="signal peptide" evidence="1">
    <location>
        <begin position="1"/>
        <end position="19"/>
    </location>
</feature>
<proteinExistence type="predicted"/>
<name>A0A8T1I2L9_9STRA</name>
<dbReference type="Proteomes" id="UP000760860">
    <property type="component" value="Unassembled WGS sequence"/>
</dbReference>
<evidence type="ECO:0000313" key="2">
    <source>
        <dbReference type="EMBL" id="KAG3219414.1"/>
    </source>
</evidence>
<accession>A0A8T1I2L9</accession>
<reference evidence="2" key="1">
    <citation type="submission" date="2018-05" db="EMBL/GenBank/DDBJ databases">
        <title>Effector identification in a new, highly contiguous assembly of the strawberry crown rot pathogen Phytophthora cactorum.</title>
        <authorList>
            <person name="Armitage A.D."/>
            <person name="Nellist C.F."/>
            <person name="Bates H."/>
            <person name="Vickerstaff R.J."/>
            <person name="Harrison R.J."/>
        </authorList>
    </citation>
    <scope>NUCLEOTIDE SEQUENCE</scope>
    <source>
        <strain evidence="2">P421</strain>
    </source>
</reference>
<organism evidence="2 3">
    <name type="scientific">Phytophthora cactorum</name>
    <dbReference type="NCBI Taxonomy" id="29920"/>
    <lineage>
        <taxon>Eukaryota</taxon>
        <taxon>Sar</taxon>
        <taxon>Stramenopiles</taxon>
        <taxon>Oomycota</taxon>
        <taxon>Peronosporomycetes</taxon>
        <taxon>Peronosporales</taxon>
        <taxon>Peronosporaceae</taxon>
        <taxon>Phytophthora</taxon>
    </lineage>
</organism>
<sequence length="59" mass="6332">MRIATVLAVVSAYGAFVDALNQDSADHAMLRDLSATNNENLSEVTPLSFLSAYAYNPDP</sequence>
<dbReference type="EMBL" id="RCMV01000312">
    <property type="protein sequence ID" value="KAG3219414.1"/>
    <property type="molecule type" value="Genomic_DNA"/>
</dbReference>
<feature type="non-terminal residue" evidence="2">
    <location>
        <position position="59"/>
    </location>
</feature>
<feature type="chain" id="PRO_5035932973" description="RxLR effector protein" evidence="1">
    <location>
        <begin position="20"/>
        <end position="59"/>
    </location>
</feature>
<comment type="caution">
    <text evidence="2">The sequence shown here is derived from an EMBL/GenBank/DDBJ whole genome shotgun (WGS) entry which is preliminary data.</text>
</comment>
<dbReference type="VEuPathDB" id="FungiDB:PC110_g22992"/>
<keyword evidence="1" id="KW-0732">Signal</keyword>
<evidence type="ECO:0008006" key="4">
    <source>
        <dbReference type="Google" id="ProtNLM"/>
    </source>
</evidence>
<dbReference type="AlphaFoldDB" id="A0A8T1I2L9"/>
<evidence type="ECO:0000313" key="3">
    <source>
        <dbReference type="Proteomes" id="UP000760860"/>
    </source>
</evidence>
<gene>
    <name evidence="2" type="ORF">PC129_g9790</name>
</gene>